<reference evidence="3" key="2">
    <citation type="submission" date="2020-05" db="UniProtKB">
        <authorList>
            <consortium name="EnsemblMetazoa"/>
        </authorList>
    </citation>
    <scope>IDENTIFICATION</scope>
</reference>
<organism evidence="2">
    <name type="scientific">Anopheles sinensis</name>
    <name type="common">Mosquito</name>
    <dbReference type="NCBI Taxonomy" id="74873"/>
    <lineage>
        <taxon>Eukaryota</taxon>
        <taxon>Metazoa</taxon>
        <taxon>Ecdysozoa</taxon>
        <taxon>Arthropoda</taxon>
        <taxon>Hexapoda</taxon>
        <taxon>Insecta</taxon>
        <taxon>Pterygota</taxon>
        <taxon>Neoptera</taxon>
        <taxon>Endopterygota</taxon>
        <taxon>Diptera</taxon>
        <taxon>Nematocera</taxon>
        <taxon>Culicoidea</taxon>
        <taxon>Culicidae</taxon>
        <taxon>Anophelinae</taxon>
        <taxon>Anopheles</taxon>
    </lineage>
</organism>
<feature type="compositionally biased region" description="Gly residues" evidence="1">
    <location>
        <begin position="18"/>
        <end position="29"/>
    </location>
</feature>
<proteinExistence type="predicted"/>
<dbReference type="AlphaFoldDB" id="A0A084WM33"/>
<evidence type="ECO:0000313" key="2">
    <source>
        <dbReference type="EMBL" id="KFB51277.1"/>
    </source>
</evidence>
<evidence type="ECO:0000313" key="3">
    <source>
        <dbReference type="EnsemblMetazoa" id="ASIC019324-PA"/>
    </source>
</evidence>
<protein>
    <submittedName>
        <fullName evidence="2 3">Uncharacterized protein</fullName>
    </submittedName>
</protein>
<feature type="region of interest" description="Disordered" evidence="1">
    <location>
        <begin position="11"/>
        <end position="57"/>
    </location>
</feature>
<sequence length="57" mass="5685">MLYLAPPFVLRSPICSKGGSGGGGGGGGSPSSAKNSPKSTPTKKARSQPTSSREHLD</sequence>
<dbReference type="EnsemblMetazoa" id="ASIC019324-RA">
    <property type="protein sequence ID" value="ASIC019324-PA"/>
    <property type="gene ID" value="ASIC019324"/>
</dbReference>
<dbReference type="Proteomes" id="UP000030765">
    <property type="component" value="Unassembled WGS sequence"/>
</dbReference>
<dbReference type="VEuPathDB" id="VectorBase:ASIC019324"/>
<dbReference type="EMBL" id="ATLV01024365">
    <property type="status" value="NOT_ANNOTATED_CDS"/>
    <property type="molecule type" value="Genomic_DNA"/>
</dbReference>
<dbReference type="EMBL" id="KE525351">
    <property type="protein sequence ID" value="KFB51277.1"/>
    <property type="molecule type" value="Genomic_DNA"/>
</dbReference>
<feature type="compositionally biased region" description="Low complexity" evidence="1">
    <location>
        <begin position="30"/>
        <end position="40"/>
    </location>
</feature>
<accession>A0A084WM33</accession>
<keyword evidence="4" id="KW-1185">Reference proteome</keyword>
<reference evidence="2 4" key="1">
    <citation type="journal article" date="2014" name="BMC Genomics">
        <title>Genome sequence of Anopheles sinensis provides insight into genetics basis of mosquito competence for malaria parasites.</title>
        <authorList>
            <person name="Zhou D."/>
            <person name="Zhang D."/>
            <person name="Ding G."/>
            <person name="Shi L."/>
            <person name="Hou Q."/>
            <person name="Ye Y."/>
            <person name="Xu Y."/>
            <person name="Zhou H."/>
            <person name="Xiong C."/>
            <person name="Li S."/>
            <person name="Yu J."/>
            <person name="Hong S."/>
            <person name="Yu X."/>
            <person name="Zou P."/>
            <person name="Chen C."/>
            <person name="Chang X."/>
            <person name="Wang W."/>
            <person name="Lv Y."/>
            <person name="Sun Y."/>
            <person name="Ma L."/>
            <person name="Shen B."/>
            <person name="Zhu C."/>
        </authorList>
    </citation>
    <scope>NUCLEOTIDE SEQUENCE [LARGE SCALE GENOMIC DNA]</scope>
</reference>
<name>A0A084WM33_ANOSI</name>
<gene>
    <name evidence="2" type="ORF">ZHAS_00019324</name>
</gene>
<evidence type="ECO:0000313" key="4">
    <source>
        <dbReference type="Proteomes" id="UP000030765"/>
    </source>
</evidence>
<evidence type="ECO:0000256" key="1">
    <source>
        <dbReference type="SAM" id="MobiDB-lite"/>
    </source>
</evidence>